<dbReference type="InterPro" id="IPR000675">
    <property type="entry name" value="Cutinase/axe"/>
</dbReference>
<dbReference type="EMBL" id="BMJH01000002">
    <property type="protein sequence ID" value="GGC67776.1"/>
    <property type="molecule type" value="Genomic_DNA"/>
</dbReference>
<accession>A0A916UE92</accession>
<dbReference type="AlphaFoldDB" id="A0A916UE92"/>
<evidence type="ECO:0000313" key="6">
    <source>
        <dbReference type="Proteomes" id="UP000641514"/>
    </source>
</evidence>
<keyword evidence="2" id="KW-0719">Serine esterase</keyword>
<comment type="caution">
    <text evidence="5">The sequence shown here is derived from an EMBL/GenBank/DDBJ whole genome shotgun (WGS) entry which is preliminary data.</text>
</comment>
<keyword evidence="6" id="KW-1185">Reference proteome</keyword>
<organism evidence="5 6">
    <name type="scientific">Hoyosella rhizosphaerae</name>
    <dbReference type="NCBI Taxonomy" id="1755582"/>
    <lineage>
        <taxon>Bacteria</taxon>
        <taxon>Bacillati</taxon>
        <taxon>Actinomycetota</taxon>
        <taxon>Actinomycetes</taxon>
        <taxon>Mycobacteriales</taxon>
        <taxon>Hoyosellaceae</taxon>
        <taxon>Hoyosella</taxon>
    </lineage>
</organism>
<dbReference type="InterPro" id="IPR029058">
    <property type="entry name" value="AB_hydrolase_fold"/>
</dbReference>
<keyword evidence="3" id="KW-0378">Hydrolase</keyword>
<name>A0A916UE92_9ACTN</name>
<dbReference type="SMART" id="SM01110">
    <property type="entry name" value="Cutinase"/>
    <property type="match status" value="1"/>
</dbReference>
<proteinExistence type="inferred from homology"/>
<dbReference type="GO" id="GO:0052689">
    <property type="term" value="F:carboxylic ester hydrolase activity"/>
    <property type="evidence" value="ECO:0007669"/>
    <property type="project" value="UniProtKB-KW"/>
</dbReference>
<evidence type="ECO:0000313" key="5">
    <source>
        <dbReference type="EMBL" id="GGC67776.1"/>
    </source>
</evidence>
<evidence type="ECO:0000256" key="4">
    <source>
        <dbReference type="ARBA" id="ARBA00023157"/>
    </source>
</evidence>
<reference evidence="5" key="1">
    <citation type="journal article" date="2014" name="Int. J. Syst. Evol. Microbiol.">
        <title>Complete genome sequence of Corynebacterium casei LMG S-19264T (=DSM 44701T), isolated from a smear-ripened cheese.</title>
        <authorList>
            <consortium name="US DOE Joint Genome Institute (JGI-PGF)"/>
            <person name="Walter F."/>
            <person name="Albersmeier A."/>
            <person name="Kalinowski J."/>
            <person name="Ruckert C."/>
        </authorList>
    </citation>
    <scope>NUCLEOTIDE SEQUENCE</scope>
    <source>
        <strain evidence="5">CGMCC 1.15478</strain>
    </source>
</reference>
<dbReference type="SUPFAM" id="SSF53474">
    <property type="entry name" value="alpha/beta-Hydrolases"/>
    <property type="match status" value="1"/>
</dbReference>
<protein>
    <recommendedName>
        <fullName evidence="7">Cutinase family protein</fullName>
    </recommendedName>
</protein>
<comment type="similarity">
    <text evidence="1">Belongs to the cutinase family.</text>
</comment>
<dbReference type="Proteomes" id="UP000641514">
    <property type="component" value="Unassembled WGS sequence"/>
</dbReference>
<reference evidence="5" key="2">
    <citation type="submission" date="2020-09" db="EMBL/GenBank/DDBJ databases">
        <authorList>
            <person name="Sun Q."/>
            <person name="Zhou Y."/>
        </authorList>
    </citation>
    <scope>NUCLEOTIDE SEQUENCE</scope>
    <source>
        <strain evidence="5">CGMCC 1.15478</strain>
    </source>
</reference>
<dbReference type="PANTHER" id="PTHR33630:SF9">
    <property type="entry name" value="CUTINASE 4"/>
    <property type="match status" value="1"/>
</dbReference>
<evidence type="ECO:0000256" key="1">
    <source>
        <dbReference type="ARBA" id="ARBA00007534"/>
    </source>
</evidence>
<evidence type="ECO:0000256" key="3">
    <source>
        <dbReference type="ARBA" id="ARBA00022801"/>
    </source>
</evidence>
<sequence>MGPLGHEFFEGLSAEFTARGASAPAGFGVTYPAVRVGEGLLLYPVVYRDSIEAGAENLRTSLRHINDICAESGTNIVLFGVSQGADVINTALSFEQRSGTQDFRNVASVVMFGDPSRSATQAVTQVGATQGEGFFRLFPIGDGGQDGWMRSNPSAVVSVCIPGDNVCNPAESPDDAENVSGTNGVSPFDRHQAYHGSDIALRCTTPSVTDGQFVSGKDCGVAMVADRLLADNRG</sequence>
<evidence type="ECO:0000256" key="2">
    <source>
        <dbReference type="ARBA" id="ARBA00022487"/>
    </source>
</evidence>
<dbReference type="PANTHER" id="PTHR33630">
    <property type="entry name" value="CUTINASE RV1984C-RELATED-RELATED"/>
    <property type="match status" value="1"/>
</dbReference>
<dbReference type="Gene3D" id="3.40.50.1820">
    <property type="entry name" value="alpha/beta hydrolase"/>
    <property type="match status" value="1"/>
</dbReference>
<dbReference type="Pfam" id="PF01083">
    <property type="entry name" value="Cutinase"/>
    <property type="match status" value="1"/>
</dbReference>
<evidence type="ECO:0008006" key="7">
    <source>
        <dbReference type="Google" id="ProtNLM"/>
    </source>
</evidence>
<keyword evidence="4" id="KW-1015">Disulfide bond</keyword>
<gene>
    <name evidence="5" type="ORF">GCM10011410_20600</name>
</gene>